<keyword evidence="1" id="KW-0614">Plasmid</keyword>
<dbReference type="Proteomes" id="UP001483337">
    <property type="component" value="Plasmid unnamed"/>
</dbReference>
<evidence type="ECO:0000313" key="2">
    <source>
        <dbReference type="Proteomes" id="UP001483337"/>
    </source>
</evidence>
<geneLocation type="plasmid" evidence="1 2">
    <name>unnamed</name>
</geneLocation>
<reference evidence="1 2" key="1">
    <citation type="submission" date="2024-04" db="EMBL/GenBank/DDBJ databases">
        <title>Okeanomitos corallinicola gen. &amp; sp. nov. (Nostocales, Cyanobacteria), a new toxic marine heterocyst-forming cyanobacterium from a coral reef.</title>
        <authorList>
            <person name="Li H."/>
            <person name="Li R."/>
            <person name="Kang J."/>
            <person name="Hii K.S."/>
            <person name="Mohamed H.F."/>
            <person name="Xu X."/>
            <person name="Luo Z."/>
        </authorList>
    </citation>
    <scope>NUCLEOTIDE SEQUENCE [LARGE SCALE GENOMIC DNA]</scope>
    <source>
        <strain evidence="1 2">TIOX110</strain>
        <plasmid evidence="1 2">unnamed</plasmid>
    </source>
</reference>
<protein>
    <submittedName>
        <fullName evidence="1">Uncharacterized protein</fullName>
    </submittedName>
</protein>
<dbReference type="RefSeq" id="WP_353933323.1">
    <property type="nucleotide sequence ID" value="NZ_CP150887.1"/>
</dbReference>
<accession>A0ABZ2V410</accession>
<keyword evidence="2" id="KW-1185">Reference proteome</keyword>
<organism evidence="1 2">
    <name type="scientific">Okeanomitos corallinicola TIOX110</name>
    <dbReference type="NCBI Taxonomy" id="3133117"/>
    <lineage>
        <taxon>Bacteria</taxon>
        <taxon>Bacillati</taxon>
        <taxon>Cyanobacteriota</taxon>
        <taxon>Cyanophyceae</taxon>
        <taxon>Nostocales</taxon>
        <taxon>Aphanizomenonaceae</taxon>
        <taxon>Okeanomitos</taxon>
    </lineage>
</organism>
<name>A0ABZ2V410_9CYAN</name>
<evidence type="ECO:0000313" key="1">
    <source>
        <dbReference type="EMBL" id="WZB90433.1"/>
    </source>
</evidence>
<proteinExistence type="predicted"/>
<dbReference type="EMBL" id="CP150887">
    <property type="protein sequence ID" value="WZB90433.1"/>
    <property type="molecule type" value="Genomic_DNA"/>
</dbReference>
<gene>
    <name evidence="1" type="ORF">WJM97_22795</name>
</gene>
<sequence>MAICKKIVWDLGEYLIRNPIYNYEIIDPYLEGCKRYNVYGQVRVKNYSIFQSCQEPPNWINDRRRLLVNGTYAQQTNSPSAFNPQVTFVVEELPFSNQQCNPNYRVGYKIKQYTDSQCTNFTETIFWARSGQKYELLSIEYEDVINNNQPPPIKLKIIDGAIESLHNINDRNSVQIIEYECCPPNTLDCGDCCLDCNSIFNSISNIRKSLSQRIR</sequence>